<gene>
    <name evidence="3" type="ORF">B2J93_2904</name>
</gene>
<dbReference type="AlphaFoldDB" id="A0A218YTY0"/>
<evidence type="ECO:0000313" key="4">
    <source>
        <dbReference type="Proteomes" id="UP000242519"/>
    </source>
</evidence>
<comment type="caution">
    <text evidence="3">The sequence shown here is derived from an EMBL/GenBank/DDBJ whole genome shotgun (WGS) entry which is preliminary data.</text>
</comment>
<dbReference type="OrthoDB" id="3510874at2759"/>
<dbReference type="SUPFAM" id="SSF81383">
    <property type="entry name" value="F-box domain"/>
    <property type="match status" value="1"/>
</dbReference>
<dbReference type="Gene3D" id="1.20.1280.50">
    <property type="match status" value="1"/>
</dbReference>
<reference evidence="3 4" key="1">
    <citation type="submission" date="2017-04" db="EMBL/GenBank/DDBJ databases">
        <title>Draft genome sequence of Marssonina coronaria NL1: causal agent of apple blotch.</title>
        <authorList>
            <person name="Cheng Q."/>
        </authorList>
    </citation>
    <scope>NUCLEOTIDE SEQUENCE [LARGE SCALE GENOMIC DNA]</scope>
    <source>
        <strain evidence="3 4">NL1</strain>
    </source>
</reference>
<dbReference type="STRING" id="503106.A0A218YTY0"/>
<name>A0A218YTY0_9HELO</name>
<sequence>MNNNDTWPSQNDPPKPTGRPDASAQAELVTMRELAIADAINTGALSSEARMASSSSSRSLAQLGASARCPALTILRQLVLQLSDQEIIDLRIRLNAIKTADNFSVRLPLELRVLIFGYLGLEDLLRIRCVSRSWNAAFSDENFCLFLLKNHFPKKYEDFSSLEADHDADNLHLKQQQARVSLKAWFEDAIRARVRRVQGRLFIGTHRKLSKEKSRCEFAEFKDAELQSTYEVELARPAQGVLFSALHDGVIGMLSLTDAQERNLFGVPDRVLLSFDMDSKHFEWQHYTLSIHRDIAASQGAIWRGQFLAPGYPDENLQSAGYISVVNHSPGWSAQRYWFAVDKYLLENRDEWGRLKVRCDDKFVVLFGTWGYQVWCFDLNVTLRVKDSEPESLV</sequence>
<dbReference type="CDD" id="cd09917">
    <property type="entry name" value="F-box_SF"/>
    <property type="match status" value="1"/>
</dbReference>
<feature type="compositionally biased region" description="Polar residues" evidence="1">
    <location>
        <begin position="1"/>
        <end position="10"/>
    </location>
</feature>
<dbReference type="Proteomes" id="UP000242519">
    <property type="component" value="Unassembled WGS sequence"/>
</dbReference>
<dbReference type="InterPro" id="IPR001810">
    <property type="entry name" value="F-box_dom"/>
</dbReference>
<dbReference type="EMBL" id="MZNU01000389">
    <property type="protein sequence ID" value="OWO98586.1"/>
    <property type="molecule type" value="Genomic_DNA"/>
</dbReference>
<evidence type="ECO:0000259" key="2">
    <source>
        <dbReference type="SMART" id="SM00256"/>
    </source>
</evidence>
<dbReference type="Pfam" id="PF12937">
    <property type="entry name" value="F-box-like"/>
    <property type="match status" value="1"/>
</dbReference>
<dbReference type="InterPro" id="IPR036047">
    <property type="entry name" value="F-box-like_dom_sf"/>
</dbReference>
<dbReference type="SMART" id="SM00256">
    <property type="entry name" value="FBOX"/>
    <property type="match status" value="1"/>
</dbReference>
<proteinExistence type="predicted"/>
<protein>
    <recommendedName>
        <fullName evidence="2">F-box domain-containing protein</fullName>
    </recommendedName>
</protein>
<feature type="domain" description="F-box" evidence="2">
    <location>
        <begin position="107"/>
        <end position="147"/>
    </location>
</feature>
<feature type="region of interest" description="Disordered" evidence="1">
    <location>
        <begin position="1"/>
        <end position="24"/>
    </location>
</feature>
<evidence type="ECO:0000313" key="3">
    <source>
        <dbReference type="EMBL" id="OWO98586.1"/>
    </source>
</evidence>
<dbReference type="InParanoid" id="A0A218YTY0"/>
<accession>A0A218YTY0</accession>
<evidence type="ECO:0000256" key="1">
    <source>
        <dbReference type="SAM" id="MobiDB-lite"/>
    </source>
</evidence>
<organism evidence="3 4">
    <name type="scientific">Diplocarpon coronariae</name>
    <dbReference type="NCBI Taxonomy" id="2795749"/>
    <lineage>
        <taxon>Eukaryota</taxon>
        <taxon>Fungi</taxon>
        <taxon>Dikarya</taxon>
        <taxon>Ascomycota</taxon>
        <taxon>Pezizomycotina</taxon>
        <taxon>Leotiomycetes</taxon>
        <taxon>Helotiales</taxon>
        <taxon>Drepanopezizaceae</taxon>
        <taxon>Diplocarpon</taxon>
    </lineage>
</organism>
<keyword evidence="4" id="KW-1185">Reference proteome</keyword>